<evidence type="ECO:0000313" key="1">
    <source>
        <dbReference type="EMBL" id="MBE1608987.1"/>
    </source>
</evidence>
<dbReference type="EMBL" id="JADBEM010000001">
    <property type="protein sequence ID" value="MBE1608987.1"/>
    <property type="molecule type" value="Genomic_DNA"/>
</dbReference>
<protein>
    <recommendedName>
        <fullName evidence="3">Homeodomain-like domain-containing protein</fullName>
    </recommendedName>
</protein>
<reference evidence="1" key="1">
    <citation type="submission" date="2020-10" db="EMBL/GenBank/DDBJ databases">
        <title>Sequencing the genomes of 1000 actinobacteria strains.</title>
        <authorList>
            <person name="Klenk H.-P."/>
        </authorList>
    </citation>
    <scope>NUCLEOTIDE SEQUENCE</scope>
    <source>
        <strain evidence="1">DSM 45354</strain>
    </source>
</reference>
<comment type="caution">
    <text evidence="1">The sequence shown here is derived from an EMBL/GenBank/DDBJ whole genome shotgun (WGS) entry which is preliminary data.</text>
</comment>
<name>A0A927RAH2_9ACTN</name>
<keyword evidence="2" id="KW-1185">Reference proteome</keyword>
<gene>
    <name evidence="1" type="ORF">HEB94_005835</name>
</gene>
<proteinExistence type="predicted"/>
<dbReference type="Proteomes" id="UP000638648">
    <property type="component" value="Unassembled WGS sequence"/>
</dbReference>
<dbReference type="RefSeq" id="WP_202896586.1">
    <property type="nucleotide sequence ID" value="NZ_BAABJL010000273.1"/>
</dbReference>
<evidence type="ECO:0000313" key="2">
    <source>
        <dbReference type="Proteomes" id="UP000638648"/>
    </source>
</evidence>
<evidence type="ECO:0008006" key="3">
    <source>
        <dbReference type="Google" id="ProtNLM"/>
    </source>
</evidence>
<sequence length="81" mass="8725">MPEPRTADELATISAKLRDIKSAGDRADAAQRAAAQRQADLAEAVRQARLAGSSWSEVGLALGMTRQAAFKRWREIEGSDA</sequence>
<dbReference type="AlphaFoldDB" id="A0A927RAH2"/>
<accession>A0A927RAH2</accession>
<organism evidence="1 2">
    <name type="scientific">Actinopolymorpha pittospori</name>
    <dbReference type="NCBI Taxonomy" id="648752"/>
    <lineage>
        <taxon>Bacteria</taxon>
        <taxon>Bacillati</taxon>
        <taxon>Actinomycetota</taxon>
        <taxon>Actinomycetes</taxon>
        <taxon>Propionibacteriales</taxon>
        <taxon>Actinopolymorphaceae</taxon>
        <taxon>Actinopolymorpha</taxon>
    </lineage>
</organism>